<dbReference type="EMBL" id="BAAAPW010000001">
    <property type="protein sequence ID" value="GAA2026126.1"/>
    <property type="molecule type" value="Genomic_DNA"/>
</dbReference>
<dbReference type="InterPro" id="IPR033396">
    <property type="entry name" value="DUF5107"/>
</dbReference>
<keyword evidence="3" id="KW-1185">Reference proteome</keyword>
<organism evidence="2 3">
    <name type="scientific">Agromyces tropicus</name>
    <dbReference type="NCBI Taxonomy" id="555371"/>
    <lineage>
        <taxon>Bacteria</taxon>
        <taxon>Bacillati</taxon>
        <taxon>Actinomycetota</taxon>
        <taxon>Actinomycetes</taxon>
        <taxon>Micrococcales</taxon>
        <taxon>Microbacteriaceae</taxon>
        <taxon>Agromyces</taxon>
    </lineage>
</organism>
<name>A0ABP5FG98_9MICO</name>
<protein>
    <submittedName>
        <fullName evidence="2">DUF5107 domain-containing protein</fullName>
    </submittedName>
</protein>
<reference evidence="3" key="1">
    <citation type="journal article" date="2019" name="Int. J. Syst. Evol. Microbiol.">
        <title>The Global Catalogue of Microorganisms (GCM) 10K type strain sequencing project: providing services to taxonomists for standard genome sequencing and annotation.</title>
        <authorList>
            <consortium name="The Broad Institute Genomics Platform"/>
            <consortium name="The Broad Institute Genome Sequencing Center for Infectious Disease"/>
            <person name="Wu L."/>
            <person name="Ma J."/>
        </authorList>
    </citation>
    <scope>NUCLEOTIDE SEQUENCE [LARGE SCALE GENOMIC DNA]</scope>
    <source>
        <strain evidence="3">JCM 15672</strain>
    </source>
</reference>
<dbReference type="InterPro" id="IPR014718">
    <property type="entry name" value="GH-type_carb-bd"/>
</dbReference>
<feature type="domain" description="DUF5107" evidence="1">
    <location>
        <begin position="79"/>
        <end position="391"/>
    </location>
</feature>
<dbReference type="InterPro" id="IPR011990">
    <property type="entry name" value="TPR-like_helical_dom_sf"/>
</dbReference>
<dbReference type="Gene3D" id="1.25.40.10">
    <property type="entry name" value="Tetratricopeptide repeat domain"/>
    <property type="match status" value="2"/>
</dbReference>
<dbReference type="Pfam" id="PF17128">
    <property type="entry name" value="DUF5107"/>
    <property type="match status" value="1"/>
</dbReference>
<proteinExistence type="predicted"/>
<evidence type="ECO:0000313" key="2">
    <source>
        <dbReference type="EMBL" id="GAA2026126.1"/>
    </source>
</evidence>
<dbReference type="Gene3D" id="2.70.98.10">
    <property type="match status" value="1"/>
</dbReference>
<accession>A0ABP5FG98</accession>
<gene>
    <name evidence="2" type="ORF">GCM10009819_06580</name>
</gene>
<comment type="caution">
    <text evidence="2">The sequence shown here is derived from an EMBL/GenBank/DDBJ whole genome shotgun (WGS) entry which is preliminary data.</text>
</comment>
<sequence length="992" mass="108574">MTAEPTHSDVLDVAVDASAPEADDKLELPEAPADLQAVIAAGGAVAWSEPMTIRTYEAGEPSPYPMYLDHRVYQGSSGKVYPIPFTENVADEAVPRDWRAIHLENAYVRLVVLPELGGRIHIGYDKTTGYDFFYRNNVIKPALVGLAGPWISGGVEFNWPQHHRPATYLPVETSIEYGDDGTVTVWCHDHDPFARMSAQHGVRLRPNSSVVELAVRLHNRTEERQTFLWWANVAARVHDDYQSFFPEDVRYVADHARRALTAFPEADRPYYGVDYPALAAQTAGADRIDFYRNIPVPTSYMIVDSQQDFFGGYDHAAGAGFVHWAERRVSPGKKQWTWGDAPFGHAWDAQLTDSDGPYVELMAGVYTDNQPDFSWLLPGETKVFTQYWYPIPAIGAAHQATPDAAVHVERAGGVSATFAVTAPQAAAVLRIVRDGEVIASRTQDLLPGIPAALDAPIVEDGTVTAELVDQDGRLLVRWTPTVADDEEPWVAEEPPLPEAIESVEELYLTGLHLDQYRHPTRSPLPYWNEALQRDPGDVRTNLALADRDYRAGRYQRAVERANVALARLTRRNANPQDAEAFYLLGLALRRLGRVIESEQAFGKAGWDGTWAPAAGLALAQSLSRRGQNGAALRALDTLDGVVGHDTRRIAVRAILLERVGRGEEAAALVSDALTVDPLDATLRHLAGVDVAAEAGLLIDIALDLRDAGDLSGALGVLARAQTAPITPAGNVRPIAHYLAAQVLDELGRDADASRERDLARRADQTWAFPHGLDALDALEAALRAEPGDATAHALIGMLLYAHGRRVEASEHWNTAIDAGSTDAVLLRNAALAAYNIEHDDDAAWARYARAVEVAPEDARIRYEQDQLALRLGHSTSDRLARLRPIEALVLTRDDFTIEYVRLLVAEGDAGTAYQILVTRPFHPWEGGEGQAIAAWDATLTANGLPLTDPPASLGEARAQYVAPVARRDDGVTDYFATSLPELLLFSRENGDD</sequence>
<dbReference type="SUPFAM" id="SSF48452">
    <property type="entry name" value="TPR-like"/>
    <property type="match status" value="2"/>
</dbReference>
<dbReference type="RefSeq" id="WP_344369424.1">
    <property type="nucleotide sequence ID" value="NZ_BAAAPW010000001.1"/>
</dbReference>
<evidence type="ECO:0000313" key="3">
    <source>
        <dbReference type="Proteomes" id="UP001501196"/>
    </source>
</evidence>
<evidence type="ECO:0000259" key="1">
    <source>
        <dbReference type="Pfam" id="PF17128"/>
    </source>
</evidence>
<dbReference type="Proteomes" id="UP001501196">
    <property type="component" value="Unassembled WGS sequence"/>
</dbReference>